<comment type="caution">
    <text evidence="1">The sequence shown here is derived from an EMBL/GenBank/DDBJ whole genome shotgun (WGS) entry which is preliminary data.</text>
</comment>
<evidence type="ECO:0000313" key="2">
    <source>
        <dbReference type="Proteomes" id="UP001152872"/>
    </source>
</evidence>
<gene>
    <name evidence="1" type="ORF">FEV09_20320</name>
</gene>
<sequence length="66" mass="7706">MSKLRYSNHSYQALLPNQEFIPIQNTNSEKVMLFLKSKALLQMHFTALIPVILKKNGTNLEFLWGR</sequence>
<organism evidence="1 2">
    <name type="scientific">Pseudanabaena catenata USMAC16</name>
    <dbReference type="NCBI Taxonomy" id="1855837"/>
    <lineage>
        <taxon>Bacteria</taxon>
        <taxon>Bacillati</taxon>
        <taxon>Cyanobacteriota</taxon>
        <taxon>Cyanophyceae</taxon>
        <taxon>Pseudanabaenales</taxon>
        <taxon>Pseudanabaenaceae</taxon>
        <taxon>Pseudanabaena</taxon>
    </lineage>
</organism>
<protein>
    <submittedName>
        <fullName evidence="1">Uncharacterized protein</fullName>
    </submittedName>
</protein>
<accession>A0A9X4RJA2</accession>
<keyword evidence="2" id="KW-1185">Reference proteome</keyword>
<name>A0A9X4RJA2_9CYAN</name>
<dbReference type="AlphaFoldDB" id="A0A9X4RJA2"/>
<dbReference type="Proteomes" id="UP001152872">
    <property type="component" value="Unassembled WGS sequence"/>
</dbReference>
<dbReference type="EMBL" id="VBTY01000242">
    <property type="protein sequence ID" value="MDG3496888.1"/>
    <property type="molecule type" value="Genomic_DNA"/>
</dbReference>
<dbReference type="RefSeq" id="WP_009629086.1">
    <property type="nucleotide sequence ID" value="NZ_VBTY01000242.1"/>
</dbReference>
<proteinExistence type="predicted"/>
<evidence type="ECO:0000313" key="1">
    <source>
        <dbReference type="EMBL" id="MDG3496888.1"/>
    </source>
</evidence>
<reference evidence="1" key="1">
    <citation type="submission" date="2019-05" db="EMBL/GenBank/DDBJ databases">
        <title>Whole genome sequencing of Pseudanabaena catenata USMAC16.</title>
        <authorList>
            <person name="Khan Z."/>
            <person name="Omar W.M."/>
            <person name="Convey P."/>
            <person name="Merican F."/>
            <person name="Najimudin N."/>
        </authorList>
    </citation>
    <scope>NUCLEOTIDE SEQUENCE</scope>
    <source>
        <strain evidence="1">USMAC16</strain>
    </source>
</reference>